<dbReference type="Proteomes" id="UP000887013">
    <property type="component" value="Unassembled WGS sequence"/>
</dbReference>
<dbReference type="OrthoDB" id="10446650at2759"/>
<dbReference type="AlphaFoldDB" id="A0A8X6MRT5"/>
<organism evidence="1 2">
    <name type="scientific">Nephila pilipes</name>
    <name type="common">Giant wood spider</name>
    <name type="synonym">Nephila maculata</name>
    <dbReference type="NCBI Taxonomy" id="299642"/>
    <lineage>
        <taxon>Eukaryota</taxon>
        <taxon>Metazoa</taxon>
        <taxon>Ecdysozoa</taxon>
        <taxon>Arthropoda</taxon>
        <taxon>Chelicerata</taxon>
        <taxon>Arachnida</taxon>
        <taxon>Araneae</taxon>
        <taxon>Araneomorphae</taxon>
        <taxon>Entelegynae</taxon>
        <taxon>Araneoidea</taxon>
        <taxon>Nephilidae</taxon>
        <taxon>Nephila</taxon>
    </lineage>
</organism>
<reference evidence="1" key="1">
    <citation type="submission" date="2020-08" db="EMBL/GenBank/DDBJ databases">
        <title>Multicomponent nature underlies the extraordinary mechanical properties of spider dragline silk.</title>
        <authorList>
            <person name="Kono N."/>
            <person name="Nakamura H."/>
            <person name="Mori M."/>
            <person name="Yoshida Y."/>
            <person name="Ohtoshi R."/>
            <person name="Malay A.D."/>
            <person name="Moran D.A.P."/>
            <person name="Tomita M."/>
            <person name="Numata K."/>
            <person name="Arakawa K."/>
        </authorList>
    </citation>
    <scope>NUCLEOTIDE SEQUENCE</scope>
</reference>
<name>A0A8X6MRT5_NEPPI</name>
<keyword evidence="2" id="KW-1185">Reference proteome</keyword>
<gene>
    <name evidence="1" type="ORF">NPIL_368711</name>
</gene>
<dbReference type="EMBL" id="BMAW01001518">
    <property type="protein sequence ID" value="GFS74341.1"/>
    <property type="molecule type" value="Genomic_DNA"/>
</dbReference>
<evidence type="ECO:0000313" key="2">
    <source>
        <dbReference type="Proteomes" id="UP000887013"/>
    </source>
</evidence>
<accession>A0A8X6MRT5</accession>
<comment type="caution">
    <text evidence="1">The sequence shown here is derived from an EMBL/GenBank/DDBJ whole genome shotgun (WGS) entry which is preliminary data.</text>
</comment>
<sequence length="186" mass="21518">MYMMSSSKKKFNPEGKRNINMVHKLAEIKVVFSKNSEVTSPTESISFITDNTPEQMYEIKENSSPQIAVNTPLKYRTEIINSSKYTDEEKNICSFSEIDNKIAKDCVKSTPDRPKSFSCRRRRNVCYFCSESPKGILRSVPIEYGTLDFYNQRTLSETFDLVDERIPLTETWSNISLCSSNTKEDW</sequence>
<proteinExistence type="predicted"/>
<protein>
    <submittedName>
        <fullName evidence="1">Uncharacterized protein</fullName>
    </submittedName>
</protein>
<evidence type="ECO:0000313" key="1">
    <source>
        <dbReference type="EMBL" id="GFS74341.1"/>
    </source>
</evidence>